<dbReference type="InParanoid" id="T1HVN3"/>
<dbReference type="EMBL" id="ACPB03013814">
    <property type="status" value="NOT_ANNOTATED_CDS"/>
    <property type="molecule type" value="Genomic_DNA"/>
</dbReference>
<dbReference type="SUPFAM" id="SSF54768">
    <property type="entry name" value="dsRNA-binding domain-like"/>
    <property type="match status" value="2"/>
</dbReference>
<dbReference type="Proteomes" id="UP000015103">
    <property type="component" value="Unassembled WGS sequence"/>
</dbReference>
<evidence type="ECO:0000313" key="2">
    <source>
        <dbReference type="Proteomes" id="UP000015103"/>
    </source>
</evidence>
<dbReference type="VEuPathDB" id="VectorBase:RPRC008103"/>
<proteinExistence type="predicted"/>
<dbReference type="GO" id="GO:0010468">
    <property type="term" value="P:regulation of gene expression"/>
    <property type="evidence" value="ECO:0007669"/>
    <property type="project" value="UniProtKB-ARBA"/>
</dbReference>
<sequence>MEPLRFRKVSQSQTPERNPSFLADDHLNDNLSVNDPRNLRMAMNEYELTAASFLQNLAQKNNLSLHYSQVPNQIKPFSKEPYIACRFHTIGAESKGKNVLMAKQAASAQVLATLLVKQKNGTLPEEIGYLDLAERELALSLACEHINYEEILNTMVSKLNTNRTPQYSPIFNVPNGQFSYRCKAVGFNGVGTGRTKEIAKRIAAKLVIEKIQEQKEKYLINKYGTKKAKKLIKLY</sequence>
<organism evidence="1 2">
    <name type="scientific">Rhodnius prolixus</name>
    <name type="common">Triatomid bug</name>
    <dbReference type="NCBI Taxonomy" id="13249"/>
    <lineage>
        <taxon>Eukaryota</taxon>
        <taxon>Metazoa</taxon>
        <taxon>Ecdysozoa</taxon>
        <taxon>Arthropoda</taxon>
        <taxon>Hexapoda</taxon>
        <taxon>Insecta</taxon>
        <taxon>Pterygota</taxon>
        <taxon>Neoptera</taxon>
        <taxon>Paraneoptera</taxon>
        <taxon>Hemiptera</taxon>
        <taxon>Heteroptera</taxon>
        <taxon>Panheteroptera</taxon>
        <taxon>Cimicomorpha</taxon>
        <taxon>Reduviidae</taxon>
        <taxon>Triatominae</taxon>
        <taxon>Rhodnius</taxon>
    </lineage>
</organism>
<dbReference type="HOGENOM" id="CLU_1181489_0_0_1"/>
<accession>T1HVN3</accession>
<reference evidence="1" key="1">
    <citation type="submission" date="2015-05" db="UniProtKB">
        <authorList>
            <consortium name="EnsemblMetazoa"/>
        </authorList>
    </citation>
    <scope>IDENTIFICATION</scope>
</reference>
<name>T1HVN3_RHOPR</name>
<evidence type="ECO:0000313" key="1">
    <source>
        <dbReference type="EnsemblMetazoa" id="RPRC008103-PA"/>
    </source>
</evidence>
<keyword evidence="2" id="KW-1185">Reference proteome</keyword>
<dbReference type="AlphaFoldDB" id="T1HVN3"/>
<protein>
    <submittedName>
        <fullName evidence="1">DRBM domain-containing protein</fullName>
    </submittedName>
</protein>
<dbReference type="PROSITE" id="PS50137">
    <property type="entry name" value="DS_RBD"/>
    <property type="match status" value="1"/>
</dbReference>
<dbReference type="EnsemblMetazoa" id="RPRC008103-RA">
    <property type="protein sequence ID" value="RPRC008103-PA"/>
    <property type="gene ID" value="RPRC008103"/>
</dbReference>
<dbReference type="InterPro" id="IPR014720">
    <property type="entry name" value="dsRBD_dom"/>
</dbReference>
<dbReference type="Gene3D" id="3.30.160.20">
    <property type="match status" value="2"/>
</dbReference>
<dbReference type="GO" id="GO:0003723">
    <property type="term" value="F:RNA binding"/>
    <property type="evidence" value="ECO:0007669"/>
    <property type="project" value="UniProtKB-UniRule"/>
</dbReference>